<proteinExistence type="predicted"/>
<feature type="transmembrane region" description="Helical" evidence="1">
    <location>
        <begin position="14"/>
        <end position="33"/>
    </location>
</feature>
<dbReference type="InParanoid" id="J8ZPM5"/>
<keyword evidence="3" id="KW-1185">Reference proteome</keyword>
<evidence type="ECO:0000313" key="2">
    <source>
        <dbReference type="EMBL" id="EJW01633.1"/>
    </source>
</evidence>
<gene>
    <name evidence="2" type="ORF">EDEG_03825</name>
</gene>
<protein>
    <submittedName>
        <fullName evidence="2">Uncharacterized protein</fullName>
    </submittedName>
</protein>
<dbReference type="VEuPathDB" id="MicrosporidiaDB:EDEG_03825"/>
<evidence type="ECO:0000313" key="3">
    <source>
        <dbReference type="Proteomes" id="UP000003163"/>
    </source>
</evidence>
<dbReference type="HOGENOM" id="CLU_1677863_0_0_1"/>
<dbReference type="EMBL" id="AFBI03000130">
    <property type="protein sequence ID" value="EJW01633.1"/>
    <property type="molecule type" value="Genomic_DNA"/>
</dbReference>
<reference evidence="2 3" key="1">
    <citation type="submission" date="2011-08" db="EMBL/GenBank/DDBJ databases">
        <authorList>
            <person name="Liu Z.J."/>
            <person name="Shi F.L."/>
            <person name="Lu J.Q."/>
            <person name="Li M."/>
            <person name="Wang Z.L."/>
        </authorList>
    </citation>
    <scope>NUCLEOTIDE SEQUENCE [LARGE SCALE GENOMIC DNA]</scope>
    <source>
        <strain evidence="2 3">USNM 41457</strain>
    </source>
</reference>
<feature type="transmembrane region" description="Helical" evidence="1">
    <location>
        <begin position="125"/>
        <end position="145"/>
    </location>
</feature>
<evidence type="ECO:0000256" key="1">
    <source>
        <dbReference type="SAM" id="Phobius"/>
    </source>
</evidence>
<keyword evidence="1" id="KW-0472">Membrane</keyword>
<comment type="caution">
    <text evidence="2">The sequence shown here is derived from an EMBL/GenBank/DDBJ whole genome shotgun (WGS) entry which is preliminary data.</text>
</comment>
<keyword evidence="1" id="KW-1133">Transmembrane helix</keyword>
<sequence length="157" mass="18934">MSSSAQKTVRTSKLIKNTVLYFLIILYATYIYLLKDLLGDFFDNRHLGFLREQIDKELQKADSDKVYLSKIRTLIVYYDYFKQRDIYKLMMEKNNELVESLLKKLNNLVEIPIRRMYTNEFQFGIFLPFLLPVLYILIKVLKYFIECRKACRTKKKI</sequence>
<dbReference type="Proteomes" id="UP000003163">
    <property type="component" value="Unassembled WGS sequence"/>
</dbReference>
<name>J8ZPM5_EDHAE</name>
<reference evidence="3" key="2">
    <citation type="submission" date="2015-07" db="EMBL/GenBank/DDBJ databases">
        <title>Contrasting host-pathogen interactions and genome evolution in two generalist and specialist microsporidian pathogens of mosquitoes.</title>
        <authorList>
            <consortium name="The Broad Institute Genomics Platform"/>
            <consortium name="The Broad Institute Genome Sequencing Center for Infectious Disease"/>
            <person name="Cuomo C.A."/>
            <person name="Sanscrainte N.D."/>
            <person name="Goldberg J.M."/>
            <person name="Heiman D."/>
            <person name="Young S."/>
            <person name="Zeng Q."/>
            <person name="Becnel J.J."/>
            <person name="Birren B.W."/>
        </authorList>
    </citation>
    <scope>NUCLEOTIDE SEQUENCE [LARGE SCALE GENOMIC DNA]</scope>
    <source>
        <strain evidence="3">USNM 41457</strain>
    </source>
</reference>
<keyword evidence="1" id="KW-0812">Transmembrane</keyword>
<organism evidence="2 3">
    <name type="scientific">Edhazardia aedis (strain USNM 41457)</name>
    <name type="common">Microsporidian parasite</name>
    <dbReference type="NCBI Taxonomy" id="1003232"/>
    <lineage>
        <taxon>Eukaryota</taxon>
        <taxon>Fungi</taxon>
        <taxon>Fungi incertae sedis</taxon>
        <taxon>Microsporidia</taxon>
        <taxon>Edhazardia</taxon>
    </lineage>
</organism>
<dbReference type="AlphaFoldDB" id="J8ZPM5"/>
<accession>J8ZPM5</accession>